<dbReference type="EMBL" id="LCDO01000047">
    <property type="protein sequence ID" value="KKS53696.1"/>
    <property type="molecule type" value="Genomic_DNA"/>
</dbReference>
<organism evidence="1 2">
    <name type="scientific">Candidatus Magasanikbacteria bacterium GW2011_GWA2_42_32</name>
    <dbReference type="NCBI Taxonomy" id="1619039"/>
    <lineage>
        <taxon>Bacteria</taxon>
        <taxon>Candidatus Magasanikiibacteriota</taxon>
    </lineage>
</organism>
<dbReference type="AlphaFoldDB" id="A0A0G1C4X1"/>
<accession>A0A0G1C4X1</accession>
<proteinExistence type="predicted"/>
<evidence type="ECO:0000313" key="1">
    <source>
        <dbReference type="EMBL" id="KKS53696.1"/>
    </source>
</evidence>
<dbReference type="Proteomes" id="UP000034837">
    <property type="component" value="Unassembled WGS sequence"/>
</dbReference>
<gene>
    <name evidence="1" type="ORF">UV20_C0047G0007</name>
</gene>
<name>A0A0G1C4X1_9BACT</name>
<reference evidence="1 2" key="1">
    <citation type="journal article" date="2015" name="Nature">
        <title>rRNA introns, odd ribosomes, and small enigmatic genomes across a large radiation of phyla.</title>
        <authorList>
            <person name="Brown C.T."/>
            <person name="Hug L.A."/>
            <person name="Thomas B.C."/>
            <person name="Sharon I."/>
            <person name="Castelle C.J."/>
            <person name="Singh A."/>
            <person name="Wilkins M.J."/>
            <person name="Williams K.H."/>
            <person name="Banfield J.F."/>
        </authorList>
    </citation>
    <scope>NUCLEOTIDE SEQUENCE [LARGE SCALE GENOMIC DNA]</scope>
</reference>
<sequence>MTEKAVVNYLRRNDLHDILYETLARKMILEFGHFLEQEDATGEIMAESRRDADTTVLSAFLSSTKDSTFDVGARYCLWAENCRKRITSLTFQNKKGLSFGLEVADLFGWAHFYSEYGSTHPVSSVAKKRRVEARVERTEEAMESLYAKSPEDLTDARTRSVAADRVSEFTEALKNFRSASGPSGTLPGIPDRP</sequence>
<protein>
    <submittedName>
        <fullName evidence="1">Uncharacterized protein</fullName>
    </submittedName>
</protein>
<evidence type="ECO:0000313" key="2">
    <source>
        <dbReference type="Proteomes" id="UP000034837"/>
    </source>
</evidence>
<comment type="caution">
    <text evidence="1">The sequence shown here is derived from an EMBL/GenBank/DDBJ whole genome shotgun (WGS) entry which is preliminary data.</text>
</comment>